<evidence type="ECO:0000313" key="2">
    <source>
        <dbReference type="EMBL" id="ODR09313.1"/>
    </source>
</evidence>
<feature type="signal peptide" evidence="1">
    <location>
        <begin position="1"/>
        <end position="27"/>
    </location>
</feature>
<organism evidence="2 3">
    <name type="scientific">Mycobacterium sherrisii</name>
    <dbReference type="NCBI Taxonomy" id="243061"/>
    <lineage>
        <taxon>Bacteria</taxon>
        <taxon>Bacillati</taxon>
        <taxon>Actinomycetota</taxon>
        <taxon>Actinomycetes</taxon>
        <taxon>Mycobacteriales</taxon>
        <taxon>Mycobacteriaceae</taxon>
        <taxon>Mycobacterium</taxon>
        <taxon>Mycobacterium simiae complex</taxon>
    </lineage>
</organism>
<dbReference type="AlphaFoldDB" id="A0A1E3T5X5"/>
<sequence>MRGCFMRSVLVGLLVLFCSVCPAPSHADPCHPAELFVADTADPLFELQADATIVRSGVAVTGSTALDGIWWSDARRQLSFERSREFHLCSTDPSTLHRAGEALRRQFDQESVLSFDYLPRQASTAIIITAPNIDIARLGDALAADPTARTRLRGGSVTATDHTLILVADRADRELAQKLVSAAGGNWDDVQTDYGTSEFVQ</sequence>
<proteinExistence type="predicted"/>
<evidence type="ECO:0000313" key="3">
    <source>
        <dbReference type="Proteomes" id="UP000094224"/>
    </source>
</evidence>
<name>A0A1E3T5X5_9MYCO</name>
<feature type="chain" id="PRO_5015063727" evidence="1">
    <location>
        <begin position="28"/>
        <end position="201"/>
    </location>
</feature>
<dbReference type="Proteomes" id="UP000094224">
    <property type="component" value="Unassembled WGS sequence"/>
</dbReference>
<reference evidence="3" key="1">
    <citation type="submission" date="2016-09" db="EMBL/GenBank/DDBJ databases">
        <authorList>
            <person name="Greninger A.L."/>
            <person name="Jerome K.R."/>
            <person name="Mcnair B."/>
            <person name="Wallis C."/>
            <person name="Fang F."/>
        </authorList>
    </citation>
    <scope>NUCLEOTIDE SEQUENCE [LARGE SCALE GENOMIC DNA]</scope>
    <source>
        <strain evidence="3">BC1_M4</strain>
    </source>
</reference>
<dbReference type="RefSeq" id="WP_069399088.1">
    <property type="nucleotide sequence ID" value="NZ_JACKTB010000047.1"/>
</dbReference>
<evidence type="ECO:0000256" key="1">
    <source>
        <dbReference type="SAM" id="SignalP"/>
    </source>
</evidence>
<gene>
    <name evidence="2" type="ORF">BHQ21_04345</name>
</gene>
<keyword evidence="1" id="KW-0732">Signal</keyword>
<comment type="caution">
    <text evidence="2">The sequence shown here is derived from an EMBL/GenBank/DDBJ whole genome shotgun (WGS) entry which is preliminary data.</text>
</comment>
<accession>A0A1E3T5X5</accession>
<protein>
    <submittedName>
        <fullName evidence="2">Uncharacterized protein</fullName>
    </submittedName>
</protein>
<dbReference type="EMBL" id="MIHC01000005">
    <property type="protein sequence ID" value="ODR09313.1"/>
    <property type="molecule type" value="Genomic_DNA"/>
</dbReference>
<dbReference type="STRING" id="243061.AWC25_20215"/>
<keyword evidence="3" id="KW-1185">Reference proteome</keyword>